<reference evidence="2 3" key="1">
    <citation type="submission" date="2018-11" db="EMBL/GenBank/DDBJ databases">
        <title>Sequencing the genomes of 1000 actinobacteria strains.</title>
        <authorList>
            <person name="Klenk H.-P."/>
        </authorList>
    </citation>
    <scope>NUCLEOTIDE SEQUENCE [LARGE SCALE GENOMIC DNA]</scope>
    <source>
        <strain evidence="2 3">DSM 44254</strain>
    </source>
</reference>
<evidence type="ECO:0000313" key="3">
    <source>
        <dbReference type="Proteomes" id="UP000272400"/>
    </source>
</evidence>
<accession>A0A3N1D2R9</accession>
<feature type="domain" description="Glycosyl transferase family 28 C-terminal" evidence="1">
    <location>
        <begin position="314"/>
        <end position="392"/>
    </location>
</feature>
<dbReference type="InterPro" id="IPR050426">
    <property type="entry name" value="Glycosyltransferase_28"/>
</dbReference>
<dbReference type="GO" id="GO:0017000">
    <property type="term" value="P:antibiotic biosynthetic process"/>
    <property type="evidence" value="ECO:0007669"/>
    <property type="project" value="UniProtKB-ARBA"/>
</dbReference>
<dbReference type="Pfam" id="PF04101">
    <property type="entry name" value="Glyco_tran_28_C"/>
    <property type="match status" value="1"/>
</dbReference>
<dbReference type="OrthoDB" id="3322410at2"/>
<dbReference type="GO" id="GO:0016758">
    <property type="term" value="F:hexosyltransferase activity"/>
    <property type="evidence" value="ECO:0007669"/>
    <property type="project" value="InterPro"/>
</dbReference>
<dbReference type="Gene3D" id="3.40.50.2000">
    <property type="entry name" value="Glycogen Phosphorylase B"/>
    <property type="match status" value="2"/>
</dbReference>
<name>A0A3N1D2R9_9ACTN</name>
<dbReference type="PANTHER" id="PTHR48050:SF13">
    <property type="entry name" value="STEROL 3-BETA-GLUCOSYLTRANSFERASE UGT80A2"/>
    <property type="match status" value="1"/>
</dbReference>
<keyword evidence="3" id="KW-1185">Reference proteome</keyword>
<keyword evidence="2" id="KW-0808">Transferase</keyword>
<dbReference type="AlphaFoldDB" id="A0A3N1D2R9"/>
<dbReference type="GO" id="GO:0008194">
    <property type="term" value="F:UDP-glycosyltransferase activity"/>
    <property type="evidence" value="ECO:0007669"/>
    <property type="project" value="InterPro"/>
</dbReference>
<dbReference type="Proteomes" id="UP000272400">
    <property type="component" value="Unassembled WGS sequence"/>
</dbReference>
<sequence length="424" mass="44647">MICLLPNCGYISETSRMLEIGKALAERGAAVRIAVHGGAHTRLLDAAGVGYDQVGPVMDDRRGAAFVQSGIGLGPPGQSMYSDDELRAYALAEAAYFREHGVTAAVSGFTLTTLLSTRLAGIPLITEHAGSWVPPVFERGLLPAPTSVHGMPGFVPGPIARRLVARRLPSLRLYCGGFDRIAAELGVEPVPSMPALLLGDLTLVPEIPEVVGIPAAEMAAWRPGRGYRPGTALRYTGPLFAHLDVPVPEPVARFLDGPGPLVYVALTSTPPALVRDVVRAVRDTGARVLVAATVHDLDDLAGDRVAVGPVLPSHEIMPHADLAVVTAGQGSLQTAMACGVPAVGIPLQLEQDLNVVLLERLGAARRVAPSAIGSRLGPLVRRMLADDRYREAARRIQRLYDTADGPGAAADAILSFLVTTEVSR</sequence>
<dbReference type="CDD" id="cd03784">
    <property type="entry name" value="GT1_Gtf-like"/>
    <property type="match status" value="1"/>
</dbReference>
<proteinExistence type="predicted"/>
<evidence type="ECO:0000259" key="1">
    <source>
        <dbReference type="Pfam" id="PF04101"/>
    </source>
</evidence>
<dbReference type="PANTHER" id="PTHR48050">
    <property type="entry name" value="STEROL 3-BETA-GLUCOSYLTRANSFERASE"/>
    <property type="match status" value="1"/>
</dbReference>
<gene>
    <name evidence="2" type="ORF">EDD29_4970</name>
</gene>
<dbReference type="InterPro" id="IPR002213">
    <property type="entry name" value="UDP_glucos_trans"/>
</dbReference>
<dbReference type="InterPro" id="IPR007235">
    <property type="entry name" value="Glyco_trans_28_C"/>
</dbReference>
<comment type="caution">
    <text evidence="2">The sequence shown here is derived from an EMBL/GenBank/DDBJ whole genome shotgun (WGS) entry which is preliminary data.</text>
</comment>
<dbReference type="RefSeq" id="WP_123666659.1">
    <property type="nucleotide sequence ID" value="NZ_RJKE01000001.1"/>
</dbReference>
<dbReference type="SUPFAM" id="SSF53756">
    <property type="entry name" value="UDP-Glycosyltransferase/glycogen phosphorylase"/>
    <property type="match status" value="1"/>
</dbReference>
<dbReference type="EMBL" id="RJKE01000001">
    <property type="protein sequence ID" value="ROO87368.1"/>
    <property type="molecule type" value="Genomic_DNA"/>
</dbReference>
<protein>
    <submittedName>
        <fullName evidence="2">UDP:flavonoid glycosyltransferase YjiC (YdhE family)</fullName>
    </submittedName>
</protein>
<organism evidence="2 3">
    <name type="scientific">Actinocorallia herbida</name>
    <dbReference type="NCBI Taxonomy" id="58109"/>
    <lineage>
        <taxon>Bacteria</taxon>
        <taxon>Bacillati</taxon>
        <taxon>Actinomycetota</taxon>
        <taxon>Actinomycetes</taxon>
        <taxon>Streptosporangiales</taxon>
        <taxon>Thermomonosporaceae</taxon>
        <taxon>Actinocorallia</taxon>
    </lineage>
</organism>
<evidence type="ECO:0000313" key="2">
    <source>
        <dbReference type="EMBL" id="ROO87368.1"/>
    </source>
</evidence>